<dbReference type="RefSeq" id="WP_160631465.1">
    <property type="nucleotide sequence ID" value="NZ_WWNE01000003.1"/>
</dbReference>
<evidence type="ECO:0000313" key="5">
    <source>
        <dbReference type="Proteomes" id="UP000470771"/>
    </source>
</evidence>
<organism evidence="4 5">
    <name type="scientific">Acidiluteibacter ferrifornacis</name>
    <dbReference type="NCBI Taxonomy" id="2692424"/>
    <lineage>
        <taxon>Bacteria</taxon>
        <taxon>Pseudomonadati</taxon>
        <taxon>Bacteroidota</taxon>
        <taxon>Flavobacteriia</taxon>
        <taxon>Flavobacteriales</taxon>
        <taxon>Cryomorphaceae</taxon>
        <taxon>Acidiluteibacter</taxon>
    </lineage>
</organism>
<accession>A0A6N9NE44</accession>
<evidence type="ECO:0000256" key="3">
    <source>
        <dbReference type="ARBA" id="ARBA00023027"/>
    </source>
</evidence>
<dbReference type="Proteomes" id="UP000470771">
    <property type="component" value="Unassembled WGS sequence"/>
</dbReference>
<evidence type="ECO:0000256" key="1">
    <source>
        <dbReference type="ARBA" id="ARBA00022723"/>
    </source>
</evidence>
<dbReference type="InterPro" id="IPR005255">
    <property type="entry name" value="PdxA_fam"/>
</dbReference>
<dbReference type="GO" id="GO:0051287">
    <property type="term" value="F:NAD binding"/>
    <property type="evidence" value="ECO:0007669"/>
    <property type="project" value="InterPro"/>
</dbReference>
<evidence type="ECO:0000313" key="4">
    <source>
        <dbReference type="EMBL" id="NBG64888.1"/>
    </source>
</evidence>
<dbReference type="EC" id="1.1.1.262" evidence="4"/>
<name>A0A6N9NE44_9FLAO</name>
<sequence>MQTESNQLTKVGISIGDINGIGIEVILKSILDNRIFELCTIIIYGSYKTISYHRKALNISNLSLHKIKTPEEANTKMANLISCWSEEVNIELGAVSEEGGQYALKSLEAATQDLIDKKIDVLITAPINKDNIQSEGFSFPGHTEFLMEKDASEEVLMFMVSDVARIGVVTGHMPLKEVAGKITTEAILKKITLMQKSLIEDFGIIKPKIAVFGLNPHAGDNGLLGDEEEKIIIPAITQAKNRGVIAIGPFAADGFFGSGNFKNFDGILAMYHDQGLIPAKTLSFGNGINFTAGLKIIRTSPDHGTGYDIAGKNLADESSFRNAIYKAIEIHKNRLRYKEMTANPLQVSRARN</sequence>
<reference evidence="4 5" key="1">
    <citation type="submission" date="2019-12" db="EMBL/GenBank/DDBJ databases">
        <authorList>
            <person name="Zhao J."/>
        </authorList>
    </citation>
    <scope>NUCLEOTIDE SEQUENCE [LARGE SCALE GENOMIC DNA]</scope>
    <source>
        <strain evidence="4 5">S-15</strain>
    </source>
</reference>
<dbReference type="PANTHER" id="PTHR30004:SF6">
    <property type="entry name" value="D-THREONATE 4-PHOSPHATE DEHYDROGENASE"/>
    <property type="match status" value="1"/>
</dbReference>
<dbReference type="NCBIfam" id="TIGR00557">
    <property type="entry name" value="pdxA"/>
    <property type="match status" value="1"/>
</dbReference>
<keyword evidence="5" id="KW-1185">Reference proteome</keyword>
<dbReference type="AlphaFoldDB" id="A0A6N9NE44"/>
<dbReference type="EMBL" id="WWNE01000003">
    <property type="protein sequence ID" value="NBG64888.1"/>
    <property type="molecule type" value="Genomic_DNA"/>
</dbReference>
<protein>
    <submittedName>
        <fullName evidence="4">4-hydroxythreonine-4-phosphate dehydrogenase PdxA</fullName>
        <ecNumber evidence="4">1.1.1.262</ecNumber>
    </submittedName>
</protein>
<evidence type="ECO:0000256" key="2">
    <source>
        <dbReference type="ARBA" id="ARBA00023002"/>
    </source>
</evidence>
<proteinExistence type="predicted"/>
<keyword evidence="3" id="KW-0520">NAD</keyword>
<dbReference type="SUPFAM" id="SSF53659">
    <property type="entry name" value="Isocitrate/Isopropylmalate dehydrogenase-like"/>
    <property type="match status" value="1"/>
</dbReference>
<gene>
    <name evidence="4" type="primary">pdxA</name>
    <name evidence="4" type="ORF">GQN54_02085</name>
</gene>
<keyword evidence="1" id="KW-0479">Metal-binding</keyword>
<dbReference type="GO" id="GO:0050570">
    <property type="term" value="F:4-hydroxythreonine-4-phosphate dehydrogenase activity"/>
    <property type="evidence" value="ECO:0007669"/>
    <property type="project" value="UniProtKB-EC"/>
</dbReference>
<dbReference type="GO" id="GO:0046872">
    <property type="term" value="F:metal ion binding"/>
    <property type="evidence" value="ECO:0007669"/>
    <property type="project" value="UniProtKB-KW"/>
</dbReference>
<keyword evidence="2 4" id="KW-0560">Oxidoreductase</keyword>
<dbReference type="Pfam" id="PF04166">
    <property type="entry name" value="PdxA"/>
    <property type="match status" value="1"/>
</dbReference>
<comment type="caution">
    <text evidence="4">The sequence shown here is derived from an EMBL/GenBank/DDBJ whole genome shotgun (WGS) entry which is preliminary data.</text>
</comment>
<dbReference type="PANTHER" id="PTHR30004">
    <property type="entry name" value="4-HYDROXYTHREONINE-4-PHOSPHATE DEHYDROGENASE"/>
    <property type="match status" value="1"/>
</dbReference>
<dbReference type="Gene3D" id="3.40.718.10">
    <property type="entry name" value="Isopropylmalate Dehydrogenase"/>
    <property type="match status" value="1"/>
</dbReference>